<gene>
    <name evidence="6" type="ORF">E3T61_03570</name>
</gene>
<dbReference type="GO" id="GO:0003677">
    <property type="term" value="F:DNA binding"/>
    <property type="evidence" value="ECO:0007669"/>
    <property type="project" value="UniProtKB-KW"/>
</dbReference>
<dbReference type="NCBIfam" id="NF033788">
    <property type="entry name" value="HTH_metalloreg"/>
    <property type="match status" value="1"/>
</dbReference>
<dbReference type="Proteomes" id="UP000298468">
    <property type="component" value="Unassembled WGS sequence"/>
</dbReference>
<keyword evidence="1" id="KW-0805">Transcription regulation</keyword>
<protein>
    <submittedName>
        <fullName evidence="6">ArsR family transcriptional regulator</fullName>
    </submittedName>
</protein>
<dbReference type="InterPro" id="IPR011991">
    <property type="entry name" value="ArsR-like_HTH"/>
</dbReference>
<feature type="domain" description="HTH arsR-type" evidence="5">
    <location>
        <begin position="2"/>
        <end position="96"/>
    </location>
</feature>
<dbReference type="SUPFAM" id="SSF46785">
    <property type="entry name" value="Winged helix' DNA-binding domain"/>
    <property type="match status" value="1"/>
</dbReference>
<name>A0A4R9BZA2_9MICO</name>
<dbReference type="AlphaFoldDB" id="A0A4R9BZA2"/>
<organism evidence="6 7">
    <name type="scientific">Cryobacterium lactosi</name>
    <dbReference type="NCBI Taxonomy" id="1259202"/>
    <lineage>
        <taxon>Bacteria</taxon>
        <taxon>Bacillati</taxon>
        <taxon>Actinomycetota</taxon>
        <taxon>Actinomycetes</taxon>
        <taxon>Micrococcales</taxon>
        <taxon>Microbacteriaceae</taxon>
        <taxon>Cryobacterium</taxon>
    </lineage>
</organism>
<feature type="region of interest" description="Disordered" evidence="4">
    <location>
        <begin position="103"/>
        <end position="164"/>
    </location>
</feature>
<comment type="caution">
    <text evidence="6">The sequence shown here is derived from an EMBL/GenBank/DDBJ whole genome shotgun (WGS) entry which is preliminary data.</text>
</comment>
<feature type="compositionally biased region" description="Basic residues" evidence="4">
    <location>
        <begin position="135"/>
        <end position="144"/>
    </location>
</feature>
<evidence type="ECO:0000259" key="5">
    <source>
        <dbReference type="PROSITE" id="PS50987"/>
    </source>
</evidence>
<evidence type="ECO:0000256" key="4">
    <source>
        <dbReference type="SAM" id="MobiDB-lite"/>
    </source>
</evidence>
<dbReference type="PROSITE" id="PS50987">
    <property type="entry name" value="HTH_ARSR_2"/>
    <property type="match status" value="1"/>
</dbReference>
<evidence type="ECO:0000256" key="2">
    <source>
        <dbReference type="ARBA" id="ARBA00023125"/>
    </source>
</evidence>
<dbReference type="PRINTS" id="PR00778">
    <property type="entry name" value="HTHARSR"/>
</dbReference>
<evidence type="ECO:0000313" key="7">
    <source>
        <dbReference type="Proteomes" id="UP000298468"/>
    </source>
</evidence>
<dbReference type="EMBL" id="SOHM01000007">
    <property type="protein sequence ID" value="TFD94082.1"/>
    <property type="molecule type" value="Genomic_DNA"/>
</dbReference>
<evidence type="ECO:0000313" key="6">
    <source>
        <dbReference type="EMBL" id="TFD94082.1"/>
    </source>
</evidence>
<dbReference type="InterPro" id="IPR001845">
    <property type="entry name" value="HTH_ArsR_DNA-bd_dom"/>
</dbReference>
<feature type="compositionally biased region" description="Low complexity" evidence="4">
    <location>
        <begin position="145"/>
        <end position="164"/>
    </location>
</feature>
<reference evidence="6 7" key="1">
    <citation type="submission" date="2019-03" db="EMBL/GenBank/DDBJ databases">
        <title>Genomics of glacier-inhabiting Cryobacterium strains.</title>
        <authorList>
            <person name="Liu Q."/>
            <person name="Xin Y.-H."/>
        </authorList>
    </citation>
    <scope>NUCLEOTIDE SEQUENCE [LARGE SCALE GENOMIC DNA]</scope>
    <source>
        <strain evidence="6 7">Sr59</strain>
    </source>
</reference>
<keyword evidence="2" id="KW-0238">DNA-binding</keyword>
<keyword evidence="7" id="KW-1185">Reference proteome</keyword>
<dbReference type="SMART" id="SM00418">
    <property type="entry name" value="HTH_ARSR"/>
    <property type="match status" value="1"/>
</dbReference>
<dbReference type="InterPro" id="IPR051081">
    <property type="entry name" value="HTH_MetalResp_TranReg"/>
</dbReference>
<dbReference type="Pfam" id="PF12840">
    <property type="entry name" value="HTH_20"/>
    <property type="match status" value="1"/>
</dbReference>
<dbReference type="PANTHER" id="PTHR33154:SF33">
    <property type="entry name" value="TRANSCRIPTIONAL REPRESSOR SDPR"/>
    <property type="match status" value="1"/>
</dbReference>
<dbReference type="RefSeq" id="WP_134639507.1">
    <property type="nucleotide sequence ID" value="NZ_SOHM01000007.1"/>
</dbReference>
<dbReference type="OrthoDB" id="3628603at2"/>
<accession>A0A4R9BZA2</accession>
<dbReference type="Gene3D" id="1.10.10.10">
    <property type="entry name" value="Winged helix-like DNA-binding domain superfamily/Winged helix DNA-binding domain"/>
    <property type="match status" value="1"/>
</dbReference>
<dbReference type="InterPro" id="IPR036388">
    <property type="entry name" value="WH-like_DNA-bd_sf"/>
</dbReference>
<dbReference type="CDD" id="cd00090">
    <property type="entry name" value="HTH_ARSR"/>
    <property type="match status" value="1"/>
</dbReference>
<proteinExistence type="predicted"/>
<dbReference type="GO" id="GO:0003700">
    <property type="term" value="F:DNA-binding transcription factor activity"/>
    <property type="evidence" value="ECO:0007669"/>
    <property type="project" value="InterPro"/>
</dbReference>
<dbReference type="PANTHER" id="PTHR33154">
    <property type="entry name" value="TRANSCRIPTIONAL REGULATOR, ARSR FAMILY"/>
    <property type="match status" value="1"/>
</dbReference>
<dbReference type="InterPro" id="IPR036390">
    <property type="entry name" value="WH_DNA-bd_sf"/>
</dbReference>
<keyword evidence="3" id="KW-0804">Transcription</keyword>
<sequence length="164" mass="17404">MQATSTPEAVGDVFTALAHPTRRQILQDLKDGELAAGEIAARFPATGPTISRHLSVLRVAGLVTERRDANRILYALAGDRLALSVGDFLSTVCPEQMVLRSIRPTARPAVSPDAEPVGGSKKSATKGNQPASHKGAQKRTRKAQKSAAQAEKAQKAAKSVQDDR</sequence>
<evidence type="ECO:0000256" key="1">
    <source>
        <dbReference type="ARBA" id="ARBA00023015"/>
    </source>
</evidence>
<evidence type="ECO:0000256" key="3">
    <source>
        <dbReference type="ARBA" id="ARBA00023163"/>
    </source>
</evidence>